<organism evidence="2">
    <name type="scientific">marine metagenome</name>
    <dbReference type="NCBI Taxonomy" id="408172"/>
    <lineage>
        <taxon>unclassified sequences</taxon>
        <taxon>metagenomes</taxon>
        <taxon>ecological metagenomes</taxon>
    </lineage>
</organism>
<name>A0A382JID6_9ZZZZ</name>
<dbReference type="GO" id="GO:0016301">
    <property type="term" value="F:kinase activity"/>
    <property type="evidence" value="ECO:0007669"/>
    <property type="project" value="InterPro"/>
</dbReference>
<evidence type="ECO:0000313" key="2">
    <source>
        <dbReference type="EMBL" id="SVC11468.1"/>
    </source>
</evidence>
<reference evidence="2" key="1">
    <citation type="submission" date="2018-05" db="EMBL/GenBank/DDBJ databases">
        <authorList>
            <person name="Lanie J.A."/>
            <person name="Ng W.-L."/>
            <person name="Kazmierczak K.M."/>
            <person name="Andrzejewski T.M."/>
            <person name="Davidsen T.M."/>
            <person name="Wayne K.J."/>
            <person name="Tettelin H."/>
            <person name="Glass J.I."/>
            <person name="Rusch D."/>
            <person name="Podicherti R."/>
            <person name="Tsui H.-C.T."/>
            <person name="Winkler M.E."/>
        </authorList>
    </citation>
    <scope>NUCLEOTIDE SEQUENCE</scope>
</reference>
<dbReference type="InterPro" id="IPR001174">
    <property type="entry name" value="HddA/FKP"/>
</dbReference>
<evidence type="ECO:0000259" key="1">
    <source>
        <dbReference type="Pfam" id="PF00288"/>
    </source>
</evidence>
<sequence length="151" mass="16378">MIVSKTPLRMSFVGGGSHIPTFYKVSEGAVVSTAINKYMYITVGKKFSGDIRISYSKTEQVNNVQKIKHPLVKESLSALNIEGGIEITSTADIPSEGSGLGSSSSYTVGLLNALYAFNQKRVSTYELAEEACKIEIEKCKEPIGKQDQYAA</sequence>
<dbReference type="Pfam" id="PF00288">
    <property type="entry name" value="GHMP_kinases_N"/>
    <property type="match status" value="1"/>
</dbReference>
<feature type="non-terminal residue" evidence="2">
    <location>
        <position position="151"/>
    </location>
</feature>
<dbReference type="PRINTS" id="PR00960">
    <property type="entry name" value="LMBPPROTEIN"/>
</dbReference>
<dbReference type="GO" id="GO:0005524">
    <property type="term" value="F:ATP binding"/>
    <property type="evidence" value="ECO:0007669"/>
    <property type="project" value="InterPro"/>
</dbReference>
<dbReference type="Gene3D" id="3.30.230.120">
    <property type="match status" value="1"/>
</dbReference>
<dbReference type="InterPro" id="IPR006204">
    <property type="entry name" value="GHMP_kinase_N_dom"/>
</dbReference>
<gene>
    <name evidence="2" type="ORF">METZ01_LOCUS264322</name>
</gene>
<dbReference type="InterPro" id="IPR020568">
    <property type="entry name" value="Ribosomal_Su5_D2-typ_SF"/>
</dbReference>
<accession>A0A382JID6</accession>
<feature type="domain" description="GHMP kinase N-terminal" evidence="1">
    <location>
        <begin position="78"/>
        <end position="151"/>
    </location>
</feature>
<dbReference type="AlphaFoldDB" id="A0A382JID6"/>
<proteinExistence type="predicted"/>
<dbReference type="SUPFAM" id="SSF54211">
    <property type="entry name" value="Ribosomal protein S5 domain 2-like"/>
    <property type="match status" value="1"/>
</dbReference>
<protein>
    <recommendedName>
        <fullName evidence="1">GHMP kinase N-terminal domain-containing protein</fullName>
    </recommendedName>
</protein>
<dbReference type="EMBL" id="UINC01074359">
    <property type="protein sequence ID" value="SVC11468.1"/>
    <property type="molecule type" value="Genomic_DNA"/>
</dbReference>